<feature type="compositionally biased region" description="Low complexity" evidence="1">
    <location>
        <begin position="332"/>
        <end position="358"/>
    </location>
</feature>
<dbReference type="EMBL" id="JARH01000256">
    <property type="protein sequence ID" value="EXF83246.1"/>
    <property type="molecule type" value="Genomic_DNA"/>
</dbReference>
<name>A0A010RRX5_9PEZI</name>
<evidence type="ECO:0000313" key="2">
    <source>
        <dbReference type="EMBL" id="EXF83246.1"/>
    </source>
</evidence>
<feature type="region of interest" description="Disordered" evidence="1">
    <location>
        <begin position="442"/>
        <end position="469"/>
    </location>
</feature>
<dbReference type="OrthoDB" id="4848985at2759"/>
<feature type="region of interest" description="Disordered" evidence="1">
    <location>
        <begin position="291"/>
        <end position="421"/>
    </location>
</feature>
<dbReference type="Proteomes" id="UP000020467">
    <property type="component" value="Unassembled WGS sequence"/>
</dbReference>
<keyword evidence="3" id="KW-1185">Reference proteome</keyword>
<dbReference type="KEGG" id="cfj:CFIO01_10740"/>
<feature type="compositionally biased region" description="Polar residues" evidence="1">
    <location>
        <begin position="512"/>
        <end position="534"/>
    </location>
</feature>
<organism evidence="2 3">
    <name type="scientific">Colletotrichum fioriniae PJ7</name>
    <dbReference type="NCBI Taxonomy" id="1445577"/>
    <lineage>
        <taxon>Eukaryota</taxon>
        <taxon>Fungi</taxon>
        <taxon>Dikarya</taxon>
        <taxon>Ascomycota</taxon>
        <taxon>Pezizomycotina</taxon>
        <taxon>Sordariomycetes</taxon>
        <taxon>Hypocreomycetidae</taxon>
        <taxon>Glomerellales</taxon>
        <taxon>Glomerellaceae</taxon>
        <taxon>Colletotrichum</taxon>
        <taxon>Colletotrichum acutatum species complex</taxon>
    </lineage>
</organism>
<evidence type="ECO:0000313" key="3">
    <source>
        <dbReference type="Proteomes" id="UP000020467"/>
    </source>
</evidence>
<feature type="compositionally biased region" description="Low complexity" evidence="1">
    <location>
        <begin position="369"/>
        <end position="388"/>
    </location>
</feature>
<dbReference type="AlphaFoldDB" id="A0A010RRX5"/>
<dbReference type="eggNOG" id="ENOG502TAD2">
    <property type="taxonomic scope" value="Eukaryota"/>
</dbReference>
<proteinExistence type="predicted"/>
<reference evidence="2 3" key="1">
    <citation type="submission" date="2014-02" db="EMBL/GenBank/DDBJ databases">
        <title>The genome sequence of Colletotrichum fioriniae PJ7.</title>
        <authorList>
            <person name="Baroncelli R."/>
            <person name="Thon M.R."/>
        </authorList>
    </citation>
    <scope>NUCLEOTIDE SEQUENCE [LARGE SCALE GENOMIC DNA]</scope>
    <source>
        <strain evidence="2 3">PJ7</strain>
    </source>
</reference>
<feature type="region of interest" description="Disordered" evidence="1">
    <location>
        <begin position="487"/>
        <end position="534"/>
    </location>
</feature>
<feature type="compositionally biased region" description="Low complexity" evidence="1">
    <location>
        <begin position="291"/>
        <end position="312"/>
    </location>
</feature>
<gene>
    <name evidence="2" type="ORF">CFIO01_10740</name>
</gene>
<comment type="caution">
    <text evidence="2">The sequence shown here is derived from an EMBL/GenBank/DDBJ whole genome shotgun (WGS) entry which is preliminary data.</text>
</comment>
<evidence type="ECO:0000256" key="1">
    <source>
        <dbReference type="SAM" id="MobiDB-lite"/>
    </source>
</evidence>
<dbReference type="HOGENOM" id="CLU_509972_0_0_1"/>
<accession>A0A010RRX5</accession>
<protein>
    <submittedName>
        <fullName evidence="2">Uncharacterized protein</fullName>
    </submittedName>
</protein>
<sequence>MTALLGTSQQDPRRLGESLWMSSTTFSSRSWAEQEERASGRMKAFAGIALAAPARVPGVMGALPWDPSRLSPSTGRLGPGEMEEDKLCQHRLRPWAAAMMDKDMGSVASVDQHELISFLDDTDTDADEFILCSSNNSSPSSVPIAHFLIDENEIDRDLSSTRTDSSTSTDIIFNSTRNNTSFYSSARSSFSSSTTTTTTNLTFTTTSAATATTTTATMAPTTITNSFLSIGGGDNHAAKSNGKKTAVATAETAAGGRTSEDSVDRSHGLWNYLHHGLDGYSSPDLRLLQYNQQQQQQNQQQHKQSPSSSSYHNLYLRPDSSRSHQHFHFPRTSSESGSRSGTGSTATATATANSTTWTLRSGKSHEKSNSSGSKKTTATTASAANSATMAVKPTKVNTTGSATIAVPPPPVSPSSSGPFGAQMTKQEFEALPEAIQRKCARPALRRRDEGEASRGAFSPPSLRVPERSRGMRWDEDERWEFCLPVRPHTHHRSPSAAAAAGWKGPDRPWTELSVSSNESPTQVQGTFTSPTTAA</sequence>